<feature type="compositionally biased region" description="Low complexity" evidence="9">
    <location>
        <begin position="890"/>
        <end position="905"/>
    </location>
</feature>
<name>A0A7S9KP95_EPIFF</name>
<evidence type="ECO:0000256" key="4">
    <source>
        <dbReference type="ARBA" id="ARBA00022490"/>
    </source>
</evidence>
<evidence type="ECO:0000256" key="3">
    <source>
        <dbReference type="ARBA" id="ARBA00006922"/>
    </source>
</evidence>
<keyword evidence="5" id="KW-0678">Repressor</keyword>
<feature type="region of interest" description="Disordered" evidence="9">
    <location>
        <begin position="940"/>
        <end position="1055"/>
    </location>
</feature>
<feature type="compositionally biased region" description="Polar residues" evidence="9">
    <location>
        <begin position="940"/>
        <end position="955"/>
    </location>
</feature>
<feature type="region of interest" description="Disordered" evidence="9">
    <location>
        <begin position="1072"/>
        <end position="1099"/>
    </location>
</feature>
<keyword evidence="4" id="KW-0963">Cytoplasm</keyword>
<feature type="compositionally biased region" description="Polar residues" evidence="9">
    <location>
        <begin position="877"/>
        <end position="889"/>
    </location>
</feature>
<feature type="compositionally biased region" description="Basic residues" evidence="9">
    <location>
        <begin position="117"/>
        <end position="127"/>
    </location>
</feature>
<dbReference type="GO" id="GO:0008270">
    <property type="term" value="F:zinc ion binding"/>
    <property type="evidence" value="ECO:0007669"/>
    <property type="project" value="InterPro"/>
</dbReference>
<evidence type="ECO:0000313" key="12">
    <source>
        <dbReference type="Proteomes" id="UP000594364"/>
    </source>
</evidence>
<accession>A0A7S9KP95</accession>
<evidence type="ECO:0000256" key="7">
    <source>
        <dbReference type="ARBA" id="ARBA00023163"/>
    </source>
</evidence>
<evidence type="ECO:0000256" key="8">
    <source>
        <dbReference type="ARBA" id="ARBA00023242"/>
    </source>
</evidence>
<dbReference type="InterPro" id="IPR013734">
    <property type="entry name" value="TF_Nrm1/Whi5"/>
</dbReference>
<feature type="compositionally biased region" description="Low complexity" evidence="9">
    <location>
        <begin position="607"/>
        <end position="631"/>
    </location>
</feature>
<feature type="compositionally biased region" description="Low complexity" evidence="9">
    <location>
        <begin position="833"/>
        <end position="852"/>
    </location>
</feature>
<keyword evidence="8" id="KW-0539">Nucleus</keyword>
<feature type="region of interest" description="Disordered" evidence="9">
    <location>
        <begin position="88"/>
        <end position="130"/>
    </location>
</feature>
<reference evidence="11 12" key="1">
    <citation type="journal article" date="2018" name="PLoS Genet.">
        <title>Repeat elements organise 3D genome structure and mediate transcription in the filamentous fungus Epichloe festucae.</title>
        <authorList>
            <person name="Winter D.J."/>
            <person name="Ganley A.R.D."/>
            <person name="Young C.A."/>
            <person name="Liachko I."/>
            <person name="Schardl C.L."/>
            <person name="Dupont P.Y."/>
            <person name="Berry D."/>
            <person name="Ram A."/>
            <person name="Scott B."/>
            <person name="Cox M.P."/>
        </authorList>
    </citation>
    <scope>NUCLEOTIDE SEQUENCE [LARGE SCALE GENOMIC DNA]</scope>
    <source>
        <strain evidence="11 12">Fl1</strain>
    </source>
</reference>
<protein>
    <recommendedName>
        <fullName evidence="10">TRIP4/RQT4 C2HC5-type zinc finger domain-containing protein</fullName>
    </recommendedName>
</protein>
<feature type="region of interest" description="Disordered" evidence="9">
    <location>
        <begin position="724"/>
        <end position="743"/>
    </location>
</feature>
<dbReference type="Proteomes" id="UP000594364">
    <property type="component" value="Chromosome 2"/>
</dbReference>
<proteinExistence type="inferred from homology"/>
<dbReference type="GO" id="GO:0180022">
    <property type="term" value="C:RQC-trigger complex"/>
    <property type="evidence" value="ECO:0007669"/>
    <property type="project" value="InterPro"/>
</dbReference>
<keyword evidence="6" id="KW-0805">Transcription regulation</keyword>
<dbReference type="InterPro" id="IPR009349">
    <property type="entry name" value="TRIP4/RQT4_C2HC5_Znf"/>
</dbReference>
<gene>
    <name evidence="11" type="ORF">C2857_004923</name>
</gene>
<feature type="compositionally biased region" description="Basic residues" evidence="9">
    <location>
        <begin position="1028"/>
        <end position="1039"/>
    </location>
</feature>
<feature type="region of interest" description="Disordered" evidence="9">
    <location>
        <begin position="154"/>
        <end position="221"/>
    </location>
</feature>
<dbReference type="InterPro" id="IPR039128">
    <property type="entry name" value="TRIP4-like"/>
</dbReference>
<feature type="compositionally biased region" description="Polar residues" evidence="9">
    <location>
        <begin position="632"/>
        <end position="651"/>
    </location>
</feature>
<feature type="compositionally biased region" description="Low complexity" evidence="9">
    <location>
        <begin position="785"/>
        <end position="797"/>
    </location>
</feature>
<evidence type="ECO:0000256" key="2">
    <source>
        <dbReference type="ARBA" id="ARBA00004496"/>
    </source>
</evidence>
<feature type="compositionally biased region" description="Polar residues" evidence="9">
    <location>
        <begin position="564"/>
        <end position="574"/>
    </location>
</feature>
<dbReference type="GO" id="GO:0072344">
    <property type="term" value="P:rescue of stalled ribosome"/>
    <property type="evidence" value="ECO:0007669"/>
    <property type="project" value="InterPro"/>
</dbReference>
<feature type="compositionally biased region" description="Polar residues" evidence="9">
    <location>
        <begin position="1015"/>
        <end position="1026"/>
    </location>
</feature>
<dbReference type="PANTHER" id="PTHR12963:SF4">
    <property type="entry name" value="ACTIVATING SIGNAL COINTEGRATOR 1"/>
    <property type="match status" value="1"/>
</dbReference>
<dbReference type="OrthoDB" id="338816at2759"/>
<dbReference type="AlphaFoldDB" id="A0A7S9KP95"/>
<dbReference type="GO" id="GO:0005737">
    <property type="term" value="C:cytoplasm"/>
    <property type="evidence" value="ECO:0007669"/>
    <property type="project" value="UniProtKB-SubCell"/>
</dbReference>
<evidence type="ECO:0000313" key="11">
    <source>
        <dbReference type="EMBL" id="QPG96659.1"/>
    </source>
</evidence>
<evidence type="ECO:0000256" key="5">
    <source>
        <dbReference type="ARBA" id="ARBA00022491"/>
    </source>
</evidence>
<feature type="compositionally biased region" description="Polar residues" evidence="9">
    <location>
        <begin position="206"/>
        <end position="221"/>
    </location>
</feature>
<dbReference type="EMBL" id="CP031386">
    <property type="protein sequence ID" value="QPG96659.1"/>
    <property type="molecule type" value="Genomic_DNA"/>
</dbReference>
<evidence type="ECO:0000256" key="1">
    <source>
        <dbReference type="ARBA" id="ARBA00004123"/>
    </source>
</evidence>
<keyword evidence="12" id="KW-1185">Reference proteome</keyword>
<feature type="region of interest" description="Disordered" evidence="9">
    <location>
        <begin position="601"/>
        <end position="660"/>
    </location>
</feature>
<evidence type="ECO:0000256" key="6">
    <source>
        <dbReference type="ARBA" id="ARBA00023015"/>
    </source>
</evidence>
<feature type="region of interest" description="Disordered" evidence="9">
    <location>
        <begin position="482"/>
        <end position="501"/>
    </location>
</feature>
<evidence type="ECO:0000256" key="9">
    <source>
        <dbReference type="SAM" id="MobiDB-lite"/>
    </source>
</evidence>
<feature type="domain" description="TRIP4/RQT4 C2HC5-type zinc finger" evidence="10">
    <location>
        <begin position="262"/>
        <end position="314"/>
    </location>
</feature>
<feature type="region of interest" description="Disordered" evidence="9">
    <location>
        <begin position="828"/>
        <end position="911"/>
    </location>
</feature>
<keyword evidence="7" id="KW-0804">Transcription</keyword>
<feature type="compositionally biased region" description="Polar residues" evidence="9">
    <location>
        <begin position="163"/>
        <end position="185"/>
    </location>
</feature>
<sequence length="1099" mass="117687">MVFTHTDVDATSNDGTDKTSTSFLRLLISHSDMSLAQLSQLLPLPEEDLQQILQYASTLSKSEAAEHFNNFLGDSPLAVDFIASFNSHRKAPSGPQPSSPAVDNPASTSDAIGAVPKPKRGPKKKKAEIHVPQARKLEVFAGLASKAYSKKDQNFEYIPQRGSAPSSIHASRSATPPVQQPQPKQHASAAGFLISDRPSKAKAKSNPASRASTPKPATSNGAKVSIAGGTPMAGQSTALADLDAAIRALEITTNPTLESGKRKKCNCVATRHPLQGAAPNCLSCGKVICMKEGLGPCTFCGSPLLSSEEVQVMVRELKDERGREKMAVNASQHRRAEVAKKPAPFSLPQGGADESDSGPLAEAAAKAREHRDKLLNFQAQNAKRTTVRDEAADFDASGAMTGSGSMWASPEERAKELKRQQKLMREMEWNAQPDYEKRRQVVSIDLVGGRVVRKMAAMERPATPEDEIDSDADQEVFGEASGNASEPFREGGGAFSSNPLLGSLMRPVFEAKGKDKDMSGARDRGERRKGWRRVQDDLDDNEDVILDGGVYGHVKNTETGRDLTANSKQSSSHGQPVIRRDDIDQAVFGSSQDVHLKWQHHQENMGQESGTSSSQSQSQSQSQRPSICSSQTSHITSTTDQVVTPPASDTSGGMDGPSTADAAAMLKHRYTSARLIPTTSDAASRDSQLHHLSAVAAAQDRLHLDPCGYPRKRMADGEVKDRRIGSMSPVKGHSRTTSAVSVASTTGSSTISELSAELRTRLSYAMVKVNHGWQGRSLDEVEGLASQAASPTSSTSTVHRRNGSLASPRLPIAAPSSQVCLVNEPTILKRNSKSPPSSSSSSSLSSSSSSFSNKPVLAPPAPIQPSLPMSAPRLNPRRNSNTRFTPTMLSHSRSASSSAYSTPISNGYSRTQSNVEPIVHSPHKNMREQDAIETLLFMSSPGNSANLKHSFSPSDSPGPQPNEFPPRSVGDRHALPSSGSRRGLPSNRPPLPAKKIGFDKSPGMPPPQSPMDVDSPQQQRYHTPNRATAKRHTPGHRRSALSLPSGLGLGNGTSRKILRDEDIERMLDRAGAELGDSSDDEEIQLPPAGRNGLARVMGA</sequence>
<feature type="compositionally biased region" description="Polar residues" evidence="9">
    <location>
        <begin position="99"/>
        <end position="110"/>
    </location>
</feature>
<dbReference type="GO" id="GO:0005634">
    <property type="term" value="C:nucleus"/>
    <property type="evidence" value="ECO:0007669"/>
    <property type="project" value="UniProtKB-SubCell"/>
</dbReference>
<feature type="compositionally biased region" description="Basic and acidic residues" evidence="9">
    <location>
        <begin position="510"/>
        <end position="536"/>
    </location>
</feature>
<comment type="similarity">
    <text evidence="3">Belongs to the WHI5/NRM1 family.</text>
</comment>
<dbReference type="GO" id="GO:0045893">
    <property type="term" value="P:positive regulation of DNA-templated transcription"/>
    <property type="evidence" value="ECO:0007669"/>
    <property type="project" value="TreeGrafter"/>
</dbReference>
<comment type="subcellular location">
    <subcellularLocation>
        <location evidence="2">Cytoplasm</location>
    </subcellularLocation>
    <subcellularLocation>
        <location evidence="1">Nucleus</location>
    </subcellularLocation>
</comment>
<dbReference type="Pfam" id="PF06221">
    <property type="entry name" value="zf-C2HC5"/>
    <property type="match status" value="1"/>
</dbReference>
<dbReference type="PANTHER" id="PTHR12963">
    <property type="entry name" value="THYROID RECEPTOR INTERACTING PROTEIN RELATED"/>
    <property type="match status" value="1"/>
</dbReference>
<organism evidence="11 12">
    <name type="scientific">Epichloe festucae (strain Fl1)</name>
    <dbReference type="NCBI Taxonomy" id="877507"/>
    <lineage>
        <taxon>Eukaryota</taxon>
        <taxon>Fungi</taxon>
        <taxon>Dikarya</taxon>
        <taxon>Ascomycota</taxon>
        <taxon>Pezizomycotina</taxon>
        <taxon>Sordariomycetes</taxon>
        <taxon>Hypocreomycetidae</taxon>
        <taxon>Hypocreales</taxon>
        <taxon>Clavicipitaceae</taxon>
        <taxon>Epichloe</taxon>
    </lineage>
</organism>
<feature type="region of interest" description="Disordered" evidence="9">
    <location>
        <begin position="784"/>
        <end position="810"/>
    </location>
</feature>
<feature type="region of interest" description="Disordered" evidence="9">
    <location>
        <begin position="510"/>
        <end position="578"/>
    </location>
</feature>
<evidence type="ECO:0000259" key="10">
    <source>
        <dbReference type="Pfam" id="PF06221"/>
    </source>
</evidence>
<dbReference type="Pfam" id="PF08528">
    <property type="entry name" value="Whi5"/>
    <property type="match status" value="1"/>
</dbReference>
<feature type="region of interest" description="Disordered" evidence="9">
    <location>
        <begin position="323"/>
        <end position="364"/>
    </location>
</feature>